<dbReference type="Proteomes" id="UP000441455">
    <property type="component" value="Unassembled WGS sequence"/>
</dbReference>
<dbReference type="CDD" id="cd18032">
    <property type="entry name" value="DEXHc_RE_I_III_res"/>
    <property type="match status" value="1"/>
</dbReference>
<dbReference type="PANTHER" id="PTHR47396">
    <property type="entry name" value="TYPE I RESTRICTION ENZYME ECOKI R PROTEIN"/>
    <property type="match status" value="1"/>
</dbReference>
<dbReference type="OrthoDB" id="9758243at2"/>
<gene>
    <name evidence="3" type="ORF">FX155_06055</name>
</gene>
<dbReference type="GO" id="GO:0009307">
    <property type="term" value="P:DNA restriction-modification system"/>
    <property type="evidence" value="ECO:0007669"/>
    <property type="project" value="UniProtKB-KW"/>
</dbReference>
<dbReference type="PROSITE" id="PS51192">
    <property type="entry name" value="HELICASE_ATP_BIND_1"/>
    <property type="match status" value="1"/>
</dbReference>
<sequence length="1129" mass="128748">MMGNFDFLQQDPKFKPLYDVASNAEKVLAIDPAICAMTCRKAMETAVKWMYSIDRDLHIPYQDNLITLLNTDEFKAIVDAKLQLRLEYIRRIGNTAAHAGPQSRKNVSQEQAVLALESLYMFLRFIAYSYSQIELPEEAFSAARISQPLKADTGTLEKQAAELAKAKAALEKKENELKAFQAKYAAAEAEATALRKEKAQGFHLPPETMSEADTRKAYIDVMLAEAGWVRGQNWVDEYPVDQMPSPTGYGAADYVLFGQDGKPLAVVEAKKTSRDVAAGRKQGKLYADSLEKRFGQRPIIFLTNGFETRIVADQKGGYPERTVSGIYSRSDLEKEFYKMGTKQPLINAQLDSHIAGRYYQLAAAKAVCEAFDQRNRRKALLVMATGSGKTRTVISLVDVLLRHGWIRNFLFLADRNSLVLQAKKAFGNNLPNLTITNLTEKNANPSARGVFSTYQTMIHCIDGIRDETGHRMFTCGHFDLIIVDEAHRSLYNKYRAIFDYFDGLLVGLTATPRDEIDRNTYSVFDLEDGVPTYNYDLQQAVKDKFLVPYHVVDCKLKLMQEGIRYEDLTDEEKKAYEDTFTDEEGNLPQSIDGSALNQKIFNKDTIKKALSVLMTDGIRIRYNSTIGKTIIFARSHAHAEAILKVWKEMYPELSDDYCTVIDNYIEYAQQALDDFSDEKKLPQVAISVDMLDTGVDVPSILNLVFFKPVLSRAKFWQMIGRGTRTCPKLLDGEDKKEFYIFDLCGNFDFFQENPNGIEASGVVSLAQGVFSLEVELIFRLQKLEQQTAELQNVRNELVEKVITKIQTLPRDNFAVQMQLQYVDGFQEKDRFTALAYQDVENLQKHLGPLMQNEDKDFNAVRFDALLYQLELASAEGKAYPRGLTDLRKKLEALTHLGTIPAVQQKKEFITSLLHTDYLQKAGISQWEKIRKELRNLMKLIPKGKAVIYETDFTDTLLQIKETGPDEQPVAPPVLDNYRKKVEFYLKQHEDIPAIRKLRNNEPMQKVDMDDLEDLLWNRLGTEEQYHNEYQNQPLGEFVRSVVGMDKEALNQAFAKYINQENLNDNQIYFVKQLIDYLSVNGFLKDNSILLKSPFTDRGTVNVLFGNDMDVWLQIRKVLEGINQNVNVMQ</sequence>
<dbReference type="InterPro" id="IPR025285">
    <property type="entry name" value="DUF4145"/>
</dbReference>
<feature type="coiled-coil region" evidence="1">
    <location>
        <begin position="153"/>
        <end position="197"/>
    </location>
</feature>
<dbReference type="SMART" id="SM00487">
    <property type="entry name" value="DEXDc"/>
    <property type="match status" value="1"/>
</dbReference>
<comment type="caution">
    <text evidence="3">The sequence shown here is derived from an EMBL/GenBank/DDBJ whole genome shotgun (WGS) entry which is preliminary data.</text>
</comment>
<dbReference type="PANTHER" id="PTHR47396:SF1">
    <property type="entry name" value="ATP-DEPENDENT HELICASE IRC3-RELATED"/>
    <property type="match status" value="1"/>
</dbReference>
<accession>A0A6N7W1T3</accession>
<dbReference type="GO" id="GO:0009035">
    <property type="term" value="F:type I site-specific deoxyribonuclease activity"/>
    <property type="evidence" value="ECO:0007669"/>
    <property type="project" value="UniProtKB-EC"/>
</dbReference>
<dbReference type="AlphaFoldDB" id="A0A6N7W1T3"/>
<dbReference type="Pfam" id="PF04313">
    <property type="entry name" value="HSDR_N"/>
    <property type="match status" value="1"/>
</dbReference>
<dbReference type="InterPro" id="IPR013670">
    <property type="entry name" value="EcoEI_R_C_dom"/>
</dbReference>
<dbReference type="EMBL" id="VULN01000007">
    <property type="protein sequence ID" value="MSS82156.1"/>
    <property type="molecule type" value="Genomic_DNA"/>
</dbReference>
<dbReference type="Pfam" id="PF00271">
    <property type="entry name" value="Helicase_C"/>
    <property type="match status" value="1"/>
</dbReference>
<dbReference type="InterPro" id="IPR050742">
    <property type="entry name" value="Helicase_Restrict-Modif_Enz"/>
</dbReference>
<reference evidence="3 4" key="1">
    <citation type="submission" date="2019-08" db="EMBL/GenBank/DDBJ databases">
        <title>In-depth cultivation of the pig gut microbiome towards novel bacterial diversity and tailored functional studies.</title>
        <authorList>
            <person name="Wylensek D."/>
            <person name="Hitch T.C.A."/>
            <person name="Clavel T."/>
        </authorList>
    </citation>
    <scope>NUCLEOTIDE SEQUENCE [LARGE SCALE GENOMIC DNA]</scope>
    <source>
        <strain evidence="3 4">WCA-389-WT-5B</strain>
    </source>
</reference>
<dbReference type="InterPro" id="IPR001650">
    <property type="entry name" value="Helicase_C-like"/>
</dbReference>
<dbReference type="GO" id="GO:0003677">
    <property type="term" value="F:DNA binding"/>
    <property type="evidence" value="ECO:0007669"/>
    <property type="project" value="UniProtKB-KW"/>
</dbReference>
<dbReference type="RefSeq" id="WP_154488070.1">
    <property type="nucleotide sequence ID" value="NZ_VULN01000007.1"/>
</dbReference>
<dbReference type="CDD" id="cd18799">
    <property type="entry name" value="SF2_C_EcoAI-like"/>
    <property type="match status" value="1"/>
</dbReference>
<dbReference type="GO" id="GO:0005829">
    <property type="term" value="C:cytosol"/>
    <property type="evidence" value="ECO:0007669"/>
    <property type="project" value="TreeGrafter"/>
</dbReference>
<dbReference type="InterPro" id="IPR006935">
    <property type="entry name" value="Helicase/UvrB_N"/>
</dbReference>
<dbReference type="GO" id="GO:0005524">
    <property type="term" value="F:ATP binding"/>
    <property type="evidence" value="ECO:0007669"/>
    <property type="project" value="UniProtKB-KW"/>
</dbReference>
<dbReference type="Gene3D" id="3.40.50.300">
    <property type="entry name" value="P-loop containing nucleotide triphosphate hydrolases"/>
    <property type="match status" value="2"/>
</dbReference>
<evidence type="ECO:0000259" key="2">
    <source>
        <dbReference type="PROSITE" id="PS51192"/>
    </source>
</evidence>
<name>A0A6N7W1T3_ACIFE</name>
<dbReference type="Pfam" id="PF13643">
    <property type="entry name" value="DUF4145"/>
    <property type="match status" value="1"/>
</dbReference>
<evidence type="ECO:0000313" key="3">
    <source>
        <dbReference type="EMBL" id="MSS82156.1"/>
    </source>
</evidence>
<dbReference type="InterPro" id="IPR014001">
    <property type="entry name" value="Helicase_ATP-bd"/>
</dbReference>
<dbReference type="Gene3D" id="3.90.1570.30">
    <property type="match status" value="1"/>
</dbReference>
<dbReference type="Pfam" id="PF04851">
    <property type="entry name" value="ResIII"/>
    <property type="match status" value="1"/>
</dbReference>
<dbReference type="InterPro" id="IPR007409">
    <property type="entry name" value="Restrct_endonuc_type1_HsdR_N"/>
</dbReference>
<evidence type="ECO:0000313" key="4">
    <source>
        <dbReference type="Proteomes" id="UP000441455"/>
    </source>
</evidence>
<organism evidence="3 4">
    <name type="scientific">Acidaminococcus fermentans</name>
    <dbReference type="NCBI Taxonomy" id="905"/>
    <lineage>
        <taxon>Bacteria</taxon>
        <taxon>Bacillati</taxon>
        <taxon>Bacillota</taxon>
        <taxon>Negativicutes</taxon>
        <taxon>Acidaminococcales</taxon>
        <taxon>Acidaminococcaceae</taxon>
        <taxon>Acidaminococcus</taxon>
    </lineage>
</organism>
<keyword evidence="1" id="KW-0175">Coiled coil</keyword>
<protein>
    <submittedName>
        <fullName evidence="3">DUF4145 domain-containing protein</fullName>
    </submittedName>
</protein>
<feature type="domain" description="Helicase ATP-binding" evidence="2">
    <location>
        <begin position="370"/>
        <end position="530"/>
    </location>
</feature>
<proteinExistence type="predicted"/>
<dbReference type="SUPFAM" id="SSF52540">
    <property type="entry name" value="P-loop containing nucleoside triphosphate hydrolases"/>
    <property type="match status" value="2"/>
</dbReference>
<dbReference type="Pfam" id="PF08463">
    <property type="entry name" value="EcoEI_R_C"/>
    <property type="match status" value="1"/>
</dbReference>
<evidence type="ECO:0000256" key="1">
    <source>
        <dbReference type="SAM" id="Coils"/>
    </source>
</evidence>
<dbReference type="InterPro" id="IPR027417">
    <property type="entry name" value="P-loop_NTPase"/>
</dbReference>